<dbReference type="PATRIC" id="fig|1915.4.peg.3806"/>
<dbReference type="PANTHER" id="PTHR48111">
    <property type="entry name" value="REGULATOR OF RPOS"/>
    <property type="match status" value="1"/>
</dbReference>
<dbReference type="GO" id="GO:0005829">
    <property type="term" value="C:cytosol"/>
    <property type="evidence" value="ECO:0007669"/>
    <property type="project" value="TreeGrafter"/>
</dbReference>
<keyword evidence="7" id="KW-1185">Reference proteome</keyword>
<dbReference type="InterPro" id="IPR016032">
    <property type="entry name" value="Sig_transdc_resp-reg_C-effctor"/>
</dbReference>
<dbReference type="SUPFAM" id="SSF46894">
    <property type="entry name" value="C-terminal effector domain of the bipartite response regulators"/>
    <property type="match status" value="1"/>
</dbReference>
<dbReference type="PANTHER" id="PTHR48111:SF1">
    <property type="entry name" value="TWO-COMPONENT RESPONSE REGULATOR ORR33"/>
    <property type="match status" value="1"/>
</dbReference>
<dbReference type="PROSITE" id="PS51755">
    <property type="entry name" value="OMPR_PHOB"/>
    <property type="match status" value="1"/>
</dbReference>
<dbReference type="STRING" id="1915.SLINC_3468"/>
<dbReference type="InterPro" id="IPR001789">
    <property type="entry name" value="Sig_transdc_resp-reg_receiver"/>
</dbReference>
<dbReference type="SUPFAM" id="SSF52172">
    <property type="entry name" value="CheY-like"/>
    <property type="match status" value="1"/>
</dbReference>
<keyword evidence="4" id="KW-0238">DNA-binding</keyword>
<dbReference type="Pfam" id="PF00072">
    <property type="entry name" value="Response_reg"/>
    <property type="match status" value="1"/>
</dbReference>
<dbReference type="InterPro" id="IPR039420">
    <property type="entry name" value="WalR-like"/>
</dbReference>
<keyword evidence="5" id="KW-0804">Transcription</keyword>
<dbReference type="GO" id="GO:0032993">
    <property type="term" value="C:protein-DNA complex"/>
    <property type="evidence" value="ECO:0007669"/>
    <property type="project" value="TreeGrafter"/>
</dbReference>
<dbReference type="GO" id="GO:0006355">
    <property type="term" value="P:regulation of DNA-templated transcription"/>
    <property type="evidence" value="ECO:0007669"/>
    <property type="project" value="InterPro"/>
</dbReference>
<dbReference type="Proteomes" id="UP000092598">
    <property type="component" value="Chromosome"/>
</dbReference>
<dbReference type="Gene3D" id="1.10.10.10">
    <property type="entry name" value="Winged helix-like DNA-binding domain superfamily/Winged helix DNA-binding domain"/>
    <property type="match status" value="1"/>
</dbReference>
<dbReference type="EMBL" id="CP016438">
    <property type="protein sequence ID" value="ANS65692.1"/>
    <property type="molecule type" value="Genomic_DNA"/>
</dbReference>
<evidence type="ECO:0000256" key="1">
    <source>
        <dbReference type="ARBA" id="ARBA00022553"/>
    </source>
</evidence>
<dbReference type="KEGG" id="sls:SLINC_3468"/>
<evidence type="ECO:0000256" key="3">
    <source>
        <dbReference type="ARBA" id="ARBA00023015"/>
    </source>
</evidence>
<dbReference type="SMART" id="SM00448">
    <property type="entry name" value="REC"/>
    <property type="match status" value="1"/>
</dbReference>
<keyword evidence="1" id="KW-0597">Phosphoprotein</keyword>
<evidence type="ECO:0000256" key="5">
    <source>
        <dbReference type="ARBA" id="ARBA00023163"/>
    </source>
</evidence>
<dbReference type="InterPro" id="IPR011006">
    <property type="entry name" value="CheY-like_superfamily"/>
</dbReference>
<keyword evidence="2" id="KW-0902">Two-component regulatory system</keyword>
<dbReference type="Gene3D" id="3.40.50.2300">
    <property type="match status" value="1"/>
</dbReference>
<keyword evidence="3" id="KW-0805">Transcription regulation</keyword>
<evidence type="ECO:0000256" key="4">
    <source>
        <dbReference type="ARBA" id="ARBA00023125"/>
    </source>
</evidence>
<organism evidence="6 7">
    <name type="scientific">Streptomyces lincolnensis</name>
    <dbReference type="NCBI Taxonomy" id="1915"/>
    <lineage>
        <taxon>Bacteria</taxon>
        <taxon>Bacillati</taxon>
        <taxon>Actinomycetota</taxon>
        <taxon>Actinomycetes</taxon>
        <taxon>Kitasatosporales</taxon>
        <taxon>Streptomycetaceae</taxon>
        <taxon>Streptomyces</taxon>
    </lineage>
</organism>
<evidence type="ECO:0000313" key="7">
    <source>
        <dbReference type="Proteomes" id="UP000092598"/>
    </source>
</evidence>
<proteinExistence type="predicted"/>
<accession>A0A1B1MBB8</accession>
<reference evidence="6 7" key="1">
    <citation type="submission" date="2016-07" db="EMBL/GenBank/DDBJ databases">
        <title>Enhancement of antibiotic productionsby engineered nitrateutilization in actinobacteria.</title>
        <authorList>
            <person name="Meng S.C."/>
        </authorList>
    </citation>
    <scope>NUCLEOTIDE SEQUENCE [LARGE SCALE GENOMIC DNA]</scope>
    <source>
        <strain evidence="6 7">NRRL 2936</strain>
    </source>
</reference>
<dbReference type="Pfam" id="PF00486">
    <property type="entry name" value="Trans_reg_C"/>
    <property type="match status" value="1"/>
</dbReference>
<dbReference type="GO" id="GO:0000976">
    <property type="term" value="F:transcription cis-regulatory region binding"/>
    <property type="evidence" value="ECO:0007669"/>
    <property type="project" value="TreeGrafter"/>
</dbReference>
<dbReference type="OrthoDB" id="3820102at2"/>
<dbReference type="RefSeq" id="WP_067433891.1">
    <property type="nucleotide sequence ID" value="NZ_CP016438.1"/>
</dbReference>
<dbReference type="CDD" id="cd00383">
    <property type="entry name" value="trans_reg_C"/>
    <property type="match status" value="1"/>
</dbReference>
<protein>
    <submittedName>
        <fullName evidence="6">Response regulator</fullName>
    </submittedName>
</protein>
<evidence type="ECO:0000256" key="2">
    <source>
        <dbReference type="ARBA" id="ARBA00023012"/>
    </source>
</evidence>
<dbReference type="GO" id="GO:0000156">
    <property type="term" value="F:phosphorelay response regulator activity"/>
    <property type="evidence" value="ECO:0007669"/>
    <property type="project" value="TreeGrafter"/>
</dbReference>
<dbReference type="AlphaFoldDB" id="A0A1B1MBB8"/>
<dbReference type="PROSITE" id="PS50110">
    <property type="entry name" value="RESPONSE_REGULATORY"/>
    <property type="match status" value="1"/>
</dbReference>
<gene>
    <name evidence="6" type="ORF">SLINC_3468</name>
</gene>
<evidence type="ECO:0000313" key="6">
    <source>
        <dbReference type="EMBL" id="ANS65692.1"/>
    </source>
</evidence>
<sequence length="230" mass="25436">MNLQKPPTPARVLVVDADHRTRPLIAALNELDFDVFAANRGRFAIPIGRSVRPDLVVLDTALPDGDTFETYEALRAAGVQAPVLFLTAQGDREAGAAVHRVMADSDGHVTKPLAVPEAVARAQELLERDRADESRLLRNGTLSVDAGRRAVWRDGARVDLSDREFELLAYLMDNAGQVVSKQQILERVWGAPFRSGTVETYIYYLRRKLGDENQSLIRTVRGVGYTLSRG</sequence>
<name>A0A1B1MBB8_STRLN</name>
<dbReference type="SMART" id="SM00862">
    <property type="entry name" value="Trans_reg_C"/>
    <property type="match status" value="1"/>
</dbReference>
<dbReference type="InterPro" id="IPR001867">
    <property type="entry name" value="OmpR/PhoB-type_DNA-bd"/>
</dbReference>
<dbReference type="InterPro" id="IPR036388">
    <property type="entry name" value="WH-like_DNA-bd_sf"/>
</dbReference>